<dbReference type="EMBL" id="AGVO01000114">
    <property type="protein sequence ID" value="EHI50189.1"/>
    <property type="molecule type" value="Genomic_DNA"/>
</dbReference>
<protein>
    <submittedName>
        <fullName evidence="2">Uncharacterized protein</fullName>
    </submittedName>
</protein>
<evidence type="ECO:0000256" key="1">
    <source>
        <dbReference type="SAM" id="Phobius"/>
    </source>
</evidence>
<keyword evidence="1" id="KW-1133">Transmembrane helix</keyword>
<feature type="transmembrane region" description="Helical" evidence="1">
    <location>
        <begin position="6"/>
        <end position="24"/>
    </location>
</feature>
<keyword evidence="1" id="KW-0812">Transmembrane</keyword>
<name>A0ABN0DTK4_AERSS</name>
<gene>
    <name evidence="2" type="ORF">IYQ_23040</name>
</gene>
<reference evidence="2 3" key="1">
    <citation type="journal article" date="2012" name="Front. Microbiol.">
        <title>Draft Genome Sequence of the Virulent Strain 01-B526 of the Fish Pathogen Aeromonas salmonicida.</title>
        <authorList>
            <person name="Charette S.J."/>
            <person name="Brochu F."/>
            <person name="Boyle B."/>
            <person name="Filion G."/>
            <person name="Tanaka K.H."/>
            <person name="Derome N."/>
        </authorList>
    </citation>
    <scope>NUCLEOTIDE SEQUENCE [LARGE SCALE GENOMIC DNA]</scope>
    <source>
        <strain evidence="2 3">01-B526</strain>
    </source>
</reference>
<organism evidence="2 3">
    <name type="scientific">Aeromonas salmonicida subsp. salmonicida 01-B526</name>
    <dbReference type="NCBI Taxonomy" id="1076135"/>
    <lineage>
        <taxon>Bacteria</taxon>
        <taxon>Pseudomonadati</taxon>
        <taxon>Pseudomonadota</taxon>
        <taxon>Gammaproteobacteria</taxon>
        <taxon>Aeromonadales</taxon>
        <taxon>Aeromonadaceae</taxon>
        <taxon>Aeromonas</taxon>
    </lineage>
</organism>
<dbReference type="Proteomes" id="UP000006428">
    <property type="component" value="Unassembled WGS sequence"/>
</dbReference>
<accession>A0ABN0DTK4</accession>
<proteinExistence type="predicted"/>
<keyword evidence="3" id="KW-1185">Reference proteome</keyword>
<evidence type="ECO:0000313" key="3">
    <source>
        <dbReference type="Proteomes" id="UP000006428"/>
    </source>
</evidence>
<sequence length="46" mass="5523">MLNIFVSSMMVIAWWLWVRLKILMMDIKPAFLKKQECQVLATIHMN</sequence>
<keyword evidence="1" id="KW-0472">Membrane</keyword>
<comment type="caution">
    <text evidence="2">The sequence shown here is derived from an EMBL/GenBank/DDBJ whole genome shotgun (WGS) entry which is preliminary data.</text>
</comment>
<evidence type="ECO:0000313" key="2">
    <source>
        <dbReference type="EMBL" id="EHI50189.1"/>
    </source>
</evidence>